<dbReference type="VEuPathDB" id="FungiDB:I7I51_03407"/>
<proteinExistence type="predicted"/>
<accession>A0A8A1M6D2</accession>
<dbReference type="OrthoDB" id="10328542at2759"/>
<dbReference type="EMBL" id="CP069111">
    <property type="protein sequence ID" value="QSS61235.1"/>
    <property type="molecule type" value="Genomic_DNA"/>
</dbReference>
<name>A0A8A1M6D2_AJECA</name>
<dbReference type="AlphaFoldDB" id="A0A8A1M6D2"/>
<gene>
    <name evidence="1" type="ORF">I7I51_03407</name>
</gene>
<evidence type="ECO:0000313" key="1">
    <source>
        <dbReference type="EMBL" id="QSS61235.1"/>
    </source>
</evidence>
<organism evidence="1 2">
    <name type="scientific">Ajellomyces capsulatus</name>
    <name type="common">Darling's disease fungus</name>
    <name type="synonym">Histoplasma capsulatum</name>
    <dbReference type="NCBI Taxonomy" id="5037"/>
    <lineage>
        <taxon>Eukaryota</taxon>
        <taxon>Fungi</taxon>
        <taxon>Dikarya</taxon>
        <taxon>Ascomycota</taxon>
        <taxon>Pezizomycotina</taxon>
        <taxon>Eurotiomycetes</taxon>
        <taxon>Eurotiomycetidae</taxon>
        <taxon>Onygenales</taxon>
        <taxon>Ajellomycetaceae</taxon>
        <taxon>Histoplasma</taxon>
    </lineage>
</organism>
<protein>
    <submittedName>
        <fullName evidence="1">Uncharacterized protein</fullName>
    </submittedName>
</protein>
<dbReference type="Proteomes" id="UP000663671">
    <property type="component" value="Chromosome 5"/>
</dbReference>
<evidence type="ECO:0000313" key="2">
    <source>
        <dbReference type="Proteomes" id="UP000663671"/>
    </source>
</evidence>
<reference evidence="1" key="1">
    <citation type="submission" date="2021-01" db="EMBL/GenBank/DDBJ databases">
        <title>Chromosome-level genome assembly of a human fungal pathogen reveals clustering of transcriptionally co-regulated genes.</title>
        <authorList>
            <person name="Voorhies M."/>
            <person name="Cohen S."/>
            <person name="Shea T.P."/>
            <person name="Petrus S."/>
            <person name="Munoz J.F."/>
            <person name="Poplawski S."/>
            <person name="Goldman W.E."/>
            <person name="Michael T."/>
            <person name="Cuomo C.A."/>
            <person name="Sil A."/>
            <person name="Beyhan S."/>
        </authorList>
    </citation>
    <scope>NUCLEOTIDE SEQUENCE</scope>
    <source>
        <strain evidence="1">WU24</strain>
    </source>
</reference>
<sequence length="139" mass="15269">MGLANSSFGKLKLDMANQSIFTAHLIVYEPSMISYFEYGVRIHAIYKSRPFPSTLDHAVITGKSPNSNSRGPLDSRRQCEFGLKTRSCFLHIRCYEAILLFCPSTFPAVNCAAGDSRSPTGPTSSAGVGISMFMKQEHP</sequence>